<evidence type="ECO:0000313" key="2">
    <source>
        <dbReference type="Proteomes" id="UP000245081"/>
    </source>
</evidence>
<name>A0A2R5F796_9PROT</name>
<proteinExistence type="predicted"/>
<dbReference type="AlphaFoldDB" id="A0A2R5F796"/>
<protein>
    <recommendedName>
        <fullName evidence="3">DUF2322 family protein</fullName>
    </recommendedName>
</protein>
<dbReference type="EMBL" id="BDOQ01000003">
    <property type="protein sequence ID" value="GBG13418.1"/>
    <property type="molecule type" value="Genomic_DNA"/>
</dbReference>
<gene>
    <name evidence="1" type="ORF">NMK_0965</name>
</gene>
<comment type="caution">
    <text evidence="1">The sequence shown here is derived from an EMBL/GenBank/DDBJ whole genome shotgun (WGS) entry which is preliminary data.</text>
</comment>
<sequence length="105" mass="11575">MPSFKENLDTFPTIDHLARLELLDATGSTAAVIENKAGSQGSLRLYLHLANQFGSITPEAAKLGCELYAEHTDDARLNRGKHPNIDRLFELIEKNETLTVKAILA</sequence>
<evidence type="ECO:0008006" key="3">
    <source>
        <dbReference type="Google" id="ProtNLM"/>
    </source>
</evidence>
<keyword evidence="2" id="KW-1185">Reference proteome</keyword>
<dbReference type="OrthoDB" id="7596112at2"/>
<dbReference type="RefSeq" id="WP_109014624.1">
    <property type="nucleotide sequence ID" value="NZ_BDOQ01000003.1"/>
</dbReference>
<accession>A0A2R5F796</accession>
<organism evidence="1 2">
    <name type="scientific">Novimethylophilus kurashikiensis</name>
    <dbReference type="NCBI Taxonomy" id="1825523"/>
    <lineage>
        <taxon>Bacteria</taxon>
        <taxon>Pseudomonadati</taxon>
        <taxon>Pseudomonadota</taxon>
        <taxon>Betaproteobacteria</taxon>
        <taxon>Nitrosomonadales</taxon>
        <taxon>Methylophilaceae</taxon>
        <taxon>Novimethylophilus</taxon>
    </lineage>
</organism>
<dbReference type="InterPro" id="IPR016755">
    <property type="entry name" value="UCP019302"/>
</dbReference>
<evidence type="ECO:0000313" key="1">
    <source>
        <dbReference type="EMBL" id="GBG13418.1"/>
    </source>
</evidence>
<dbReference type="PIRSF" id="PIRSF019302">
    <property type="entry name" value="UCP019302"/>
    <property type="match status" value="1"/>
</dbReference>
<reference evidence="1 2" key="1">
    <citation type="journal article" date="2018" name="Environ. Microbiol.">
        <title>Isolation and genomic characterization of Novimethylophilus kurashikiensis gen. nov. sp. nov., a new lanthanide-dependent methylotrophic species of Methylophilaceae.</title>
        <authorList>
            <person name="Lv H."/>
            <person name="Sahin N."/>
            <person name="Tani A."/>
        </authorList>
    </citation>
    <scope>NUCLEOTIDE SEQUENCE [LARGE SCALE GENOMIC DNA]</scope>
    <source>
        <strain evidence="1 2">La2-4</strain>
    </source>
</reference>
<dbReference type="Pfam" id="PF10084">
    <property type="entry name" value="DUF2322"/>
    <property type="match status" value="1"/>
</dbReference>
<dbReference type="Proteomes" id="UP000245081">
    <property type="component" value="Unassembled WGS sequence"/>
</dbReference>